<evidence type="ECO:0000256" key="1">
    <source>
        <dbReference type="ARBA" id="ARBA00022729"/>
    </source>
</evidence>
<sequence>MFSVLTLLTTLFASYFFPLAVASPVPAPLKTNSTEATALTHTGRGTWFNVGEGNCGGWDTNDHHIVAIGKHLYDQNHGSNCGQWVTITNTKNNKVAHGLVRDSCPSCSDDDLDMSPSLFQLLGSLDEGVLPIAWHFEAKGWSP</sequence>
<feature type="signal peptide" evidence="2">
    <location>
        <begin position="1"/>
        <end position="22"/>
    </location>
</feature>
<keyword evidence="4" id="KW-1185">Reference proteome</keyword>
<evidence type="ECO:0000313" key="3">
    <source>
        <dbReference type="EMBL" id="ESK95821.1"/>
    </source>
</evidence>
<proteinExistence type="predicted"/>
<dbReference type="OrthoDB" id="406505at2759"/>
<name>V2XSJ4_MONRO</name>
<dbReference type="Gene3D" id="2.40.40.10">
    <property type="entry name" value="RlpA-like domain"/>
    <property type="match status" value="1"/>
</dbReference>
<dbReference type="Proteomes" id="UP000017559">
    <property type="component" value="Unassembled WGS sequence"/>
</dbReference>
<evidence type="ECO:0000256" key="2">
    <source>
        <dbReference type="SAM" id="SignalP"/>
    </source>
</evidence>
<dbReference type="EMBL" id="AWSO01000061">
    <property type="protein sequence ID" value="ESK95821.1"/>
    <property type="molecule type" value="Genomic_DNA"/>
</dbReference>
<evidence type="ECO:0000313" key="4">
    <source>
        <dbReference type="Proteomes" id="UP000017559"/>
    </source>
</evidence>
<feature type="chain" id="PRO_5004712477" evidence="2">
    <location>
        <begin position="23"/>
        <end position="143"/>
    </location>
</feature>
<reference evidence="3 4" key="1">
    <citation type="journal article" date="2014" name="BMC Genomics">
        <title>Genome and secretome analysis of the hemibiotrophic fungal pathogen, Moniliophthora roreri, which causes frosty pod rot disease of cacao: mechanisms of the biotrophic and necrotrophic phases.</title>
        <authorList>
            <person name="Meinhardt L.W."/>
            <person name="Costa G.G.L."/>
            <person name="Thomazella D.P.T."/>
            <person name="Teixeira P.J.P.L."/>
            <person name="Carazzolle M.F."/>
            <person name="Schuster S.C."/>
            <person name="Carlson J.E."/>
            <person name="Guiltinan M.J."/>
            <person name="Mieczkowski P."/>
            <person name="Farmer A."/>
            <person name="Ramaraj T."/>
            <person name="Crozier J."/>
            <person name="Davis R.E."/>
            <person name="Shao J."/>
            <person name="Melnick R.L."/>
            <person name="Pereira G.A.G."/>
            <person name="Bailey B.A."/>
        </authorList>
    </citation>
    <scope>NUCLEOTIDE SEQUENCE [LARGE SCALE GENOMIC DNA]</scope>
    <source>
        <strain evidence="3 4">MCA 2997</strain>
    </source>
</reference>
<gene>
    <name evidence="3" type="ORF">Moror_12433</name>
</gene>
<dbReference type="HOGENOM" id="CLU_047639_6_0_1"/>
<organism evidence="3 4">
    <name type="scientific">Moniliophthora roreri (strain MCA 2997)</name>
    <name type="common">Cocoa frosty pod rot fungus</name>
    <name type="synonym">Crinipellis roreri</name>
    <dbReference type="NCBI Taxonomy" id="1381753"/>
    <lineage>
        <taxon>Eukaryota</taxon>
        <taxon>Fungi</taxon>
        <taxon>Dikarya</taxon>
        <taxon>Basidiomycota</taxon>
        <taxon>Agaricomycotina</taxon>
        <taxon>Agaricomycetes</taxon>
        <taxon>Agaricomycetidae</taxon>
        <taxon>Agaricales</taxon>
        <taxon>Marasmiineae</taxon>
        <taxon>Marasmiaceae</taxon>
        <taxon>Moniliophthora</taxon>
    </lineage>
</organism>
<dbReference type="InterPro" id="IPR051477">
    <property type="entry name" value="Expansin_CellWall"/>
</dbReference>
<comment type="caution">
    <text evidence="3">The sequence shown here is derived from an EMBL/GenBank/DDBJ whole genome shotgun (WGS) entry which is preliminary data.</text>
</comment>
<dbReference type="CDD" id="cd22191">
    <property type="entry name" value="DPBB_RlpA_EXP_N-like"/>
    <property type="match status" value="1"/>
</dbReference>
<dbReference type="KEGG" id="mrr:Moror_12433"/>
<keyword evidence="1 2" id="KW-0732">Signal</keyword>
<dbReference type="PANTHER" id="PTHR31836:SF25">
    <property type="entry name" value="RLPA-LIKE PROTEIN DOUBLE-PSI BETA-BARREL DOMAIN-CONTAINING PROTEIN"/>
    <property type="match status" value="1"/>
</dbReference>
<dbReference type="AlphaFoldDB" id="V2XSJ4"/>
<dbReference type="PANTHER" id="PTHR31836">
    <property type="match status" value="1"/>
</dbReference>
<dbReference type="InterPro" id="IPR036908">
    <property type="entry name" value="RlpA-like_sf"/>
</dbReference>
<dbReference type="SUPFAM" id="SSF50685">
    <property type="entry name" value="Barwin-like endoglucanases"/>
    <property type="match status" value="1"/>
</dbReference>
<dbReference type="STRING" id="1381753.V2XSJ4"/>
<protein>
    <submittedName>
        <fullName evidence="3">Non-catalytic module family expn protein</fullName>
    </submittedName>
</protein>
<accession>V2XSJ4</accession>